<keyword evidence="1" id="KW-0175">Coiled coil</keyword>
<comment type="caution">
    <text evidence="2">The sequence shown here is derived from an EMBL/GenBank/DDBJ whole genome shotgun (WGS) entry which is preliminary data.</text>
</comment>
<dbReference type="Proteomes" id="UP001295423">
    <property type="component" value="Unassembled WGS sequence"/>
</dbReference>
<reference evidence="2" key="1">
    <citation type="submission" date="2023-08" db="EMBL/GenBank/DDBJ databases">
        <authorList>
            <person name="Audoor S."/>
            <person name="Bilcke G."/>
        </authorList>
    </citation>
    <scope>NUCLEOTIDE SEQUENCE</scope>
</reference>
<dbReference type="AlphaFoldDB" id="A0AAD2CY76"/>
<dbReference type="EMBL" id="CAKOGP040001702">
    <property type="protein sequence ID" value="CAJ1946491.1"/>
    <property type="molecule type" value="Genomic_DNA"/>
</dbReference>
<keyword evidence="3" id="KW-1185">Reference proteome</keyword>
<name>A0AAD2CY76_9STRA</name>
<accession>A0AAD2CY76</accession>
<evidence type="ECO:0000256" key="1">
    <source>
        <dbReference type="SAM" id="Coils"/>
    </source>
</evidence>
<sequence length="114" mass="12247">MTTDNANNAKAADPASNTSLSFFIASFDKIKLSVLDTIAYLAAHAGSGDDYNDDDETSVVAQTALTKLQAALDEVPRLENELENVAISVAAFIATAELYLSREKTFLEARPPYS</sequence>
<gene>
    <name evidence="2" type="ORF">CYCCA115_LOCUS10633</name>
</gene>
<organism evidence="2 3">
    <name type="scientific">Cylindrotheca closterium</name>
    <dbReference type="NCBI Taxonomy" id="2856"/>
    <lineage>
        <taxon>Eukaryota</taxon>
        <taxon>Sar</taxon>
        <taxon>Stramenopiles</taxon>
        <taxon>Ochrophyta</taxon>
        <taxon>Bacillariophyta</taxon>
        <taxon>Bacillariophyceae</taxon>
        <taxon>Bacillariophycidae</taxon>
        <taxon>Bacillariales</taxon>
        <taxon>Bacillariaceae</taxon>
        <taxon>Cylindrotheca</taxon>
    </lineage>
</organism>
<evidence type="ECO:0000313" key="3">
    <source>
        <dbReference type="Proteomes" id="UP001295423"/>
    </source>
</evidence>
<proteinExistence type="predicted"/>
<evidence type="ECO:0000313" key="2">
    <source>
        <dbReference type="EMBL" id="CAJ1946491.1"/>
    </source>
</evidence>
<feature type="coiled-coil region" evidence="1">
    <location>
        <begin position="61"/>
        <end position="88"/>
    </location>
</feature>
<protein>
    <submittedName>
        <fullName evidence="2">Uncharacterized protein</fullName>
    </submittedName>
</protein>